<dbReference type="PANTHER" id="PTHR42760:SF122">
    <property type="entry name" value="NAD(P)-BINDING PROTEIN"/>
    <property type="match status" value="1"/>
</dbReference>
<protein>
    <submittedName>
        <fullName evidence="2">NAD(P)-dependent dehydrogenase, short-chain alcohol dehydrogenase family</fullName>
    </submittedName>
</protein>
<reference evidence="3" key="1">
    <citation type="submission" date="2017-02" db="EMBL/GenBank/DDBJ databases">
        <authorList>
            <person name="Varghese N."/>
            <person name="Submissions S."/>
        </authorList>
    </citation>
    <scope>NUCLEOTIDE SEQUENCE [LARGE SCALE GENOMIC DNA]</scope>
    <source>
        <strain evidence="3">UM2</strain>
    </source>
</reference>
<dbReference type="GO" id="GO:0016616">
    <property type="term" value="F:oxidoreductase activity, acting on the CH-OH group of donors, NAD or NADP as acceptor"/>
    <property type="evidence" value="ECO:0007669"/>
    <property type="project" value="TreeGrafter"/>
</dbReference>
<dbReference type="RefSeq" id="WP_079646494.1">
    <property type="nucleotide sequence ID" value="NZ_FUYM01000001.1"/>
</dbReference>
<dbReference type="InterPro" id="IPR002347">
    <property type="entry name" value="SDR_fam"/>
</dbReference>
<gene>
    <name evidence="2" type="ORF">SAMN06295920_101568</name>
</gene>
<evidence type="ECO:0000313" key="2">
    <source>
        <dbReference type="EMBL" id="SKB29772.1"/>
    </source>
</evidence>
<organism evidence="2 3">
    <name type="scientific">Rhizorhabdus histidinilytica</name>
    <dbReference type="NCBI Taxonomy" id="439228"/>
    <lineage>
        <taxon>Bacteria</taxon>
        <taxon>Pseudomonadati</taxon>
        <taxon>Pseudomonadota</taxon>
        <taxon>Alphaproteobacteria</taxon>
        <taxon>Sphingomonadales</taxon>
        <taxon>Sphingomonadaceae</taxon>
        <taxon>Rhizorhabdus</taxon>
    </lineage>
</organism>
<dbReference type="OrthoDB" id="9789398at2"/>
<dbReference type="GO" id="GO:0048038">
    <property type="term" value="F:quinone binding"/>
    <property type="evidence" value="ECO:0007669"/>
    <property type="project" value="TreeGrafter"/>
</dbReference>
<proteinExistence type="inferred from homology"/>
<accession>A0A1T5A446</accession>
<dbReference type="Pfam" id="PF13561">
    <property type="entry name" value="adh_short_C2"/>
    <property type="match status" value="1"/>
</dbReference>
<dbReference type="PANTHER" id="PTHR42760">
    <property type="entry name" value="SHORT-CHAIN DEHYDROGENASES/REDUCTASES FAMILY MEMBER"/>
    <property type="match status" value="1"/>
</dbReference>
<evidence type="ECO:0000256" key="1">
    <source>
        <dbReference type="ARBA" id="ARBA00006484"/>
    </source>
</evidence>
<dbReference type="STRING" id="439228.SAMN06295920_101568"/>
<dbReference type="FunFam" id="3.40.50.720:FF:000084">
    <property type="entry name" value="Short-chain dehydrogenase reductase"/>
    <property type="match status" value="1"/>
</dbReference>
<comment type="similarity">
    <text evidence="1">Belongs to the short-chain dehydrogenases/reductases (SDR) family.</text>
</comment>
<dbReference type="EMBL" id="FUYM01000001">
    <property type="protein sequence ID" value="SKB29772.1"/>
    <property type="molecule type" value="Genomic_DNA"/>
</dbReference>
<dbReference type="GO" id="GO:0006633">
    <property type="term" value="P:fatty acid biosynthetic process"/>
    <property type="evidence" value="ECO:0007669"/>
    <property type="project" value="TreeGrafter"/>
</dbReference>
<dbReference type="AlphaFoldDB" id="A0A1T5A446"/>
<name>A0A1T5A446_9SPHN</name>
<dbReference type="InterPro" id="IPR036291">
    <property type="entry name" value="NAD(P)-bd_dom_sf"/>
</dbReference>
<dbReference type="Gene3D" id="3.40.50.720">
    <property type="entry name" value="NAD(P)-binding Rossmann-like Domain"/>
    <property type="match status" value="1"/>
</dbReference>
<keyword evidence="3" id="KW-1185">Reference proteome</keyword>
<dbReference type="Proteomes" id="UP000189818">
    <property type="component" value="Unassembled WGS sequence"/>
</dbReference>
<dbReference type="PRINTS" id="PR00081">
    <property type="entry name" value="GDHRDH"/>
</dbReference>
<dbReference type="SUPFAM" id="SSF51735">
    <property type="entry name" value="NAD(P)-binding Rossmann-fold domains"/>
    <property type="match status" value="1"/>
</dbReference>
<sequence length="274" mass="28516">MPEPLSYYDRLAGQAAIVTGAGAPGEEMGNGRAIALLFAREGARVCVVTRDRANAERTVAIIEAFGGEAFACAGDVTHAEDCERIVAEALAAFGTLDILVNNVGRGFGGPKLADIDDATWREIVDINLTGAFHMCRAAIPALIEGRGKAIVNISSTAGQRAHGSLGYGPAKAALDAFTREIATVYGRQGIRANIVSPGHLHTPHVANNPQLAPLREKRRKVGPLGIEGDAWDVAAATLFLASPEARLITGVLLPVDAGVSQIAAMTGHSLIEGP</sequence>
<dbReference type="PRINTS" id="PR00080">
    <property type="entry name" value="SDRFAMILY"/>
</dbReference>
<evidence type="ECO:0000313" key="3">
    <source>
        <dbReference type="Proteomes" id="UP000189818"/>
    </source>
</evidence>
<dbReference type="CDD" id="cd05233">
    <property type="entry name" value="SDR_c"/>
    <property type="match status" value="1"/>
</dbReference>